<dbReference type="EMBL" id="JACCHP010000004">
    <property type="protein sequence ID" value="MBH5397549.1"/>
    <property type="molecule type" value="Genomic_DNA"/>
</dbReference>
<dbReference type="SUPFAM" id="SSF160104">
    <property type="entry name" value="Acetoacetate decarboxylase-like"/>
    <property type="match status" value="1"/>
</dbReference>
<name>A0ABS0PL23_9BRAD</name>
<evidence type="ECO:0000313" key="2">
    <source>
        <dbReference type="Proteomes" id="UP000807370"/>
    </source>
</evidence>
<organism evidence="1 2">
    <name type="scientific">Bradyrhizobium agreste</name>
    <dbReference type="NCBI Taxonomy" id="2751811"/>
    <lineage>
        <taxon>Bacteria</taxon>
        <taxon>Pseudomonadati</taxon>
        <taxon>Pseudomonadota</taxon>
        <taxon>Alphaproteobacteria</taxon>
        <taxon>Hyphomicrobiales</taxon>
        <taxon>Nitrobacteraceae</taxon>
        <taxon>Bradyrhizobium</taxon>
    </lineage>
</organism>
<evidence type="ECO:0008006" key="3">
    <source>
        <dbReference type="Google" id="ProtNLM"/>
    </source>
</evidence>
<sequence>MDGHVNVAGEVLATPYHVYDGTMLLIGGTASAEAARELLSGEDLTPVLDDEGRALAAMWVCDFTDASLGPHHELQISLFAAFRPIPPLEAGPFAVLHAFASVPEAMMVCHGLWNSSHRVVRYNSEHLCLNAAFSASEIRQGHGQIAFHFPDAGGNLVAEGTIRIARRQPASAAWQLMRHLGVKTMVRLARSPYIHVAVANTRSGRSRQNLVASTYSRGAKQVTRRFAPGDRLTIGHPVYASLGLRPHFVQQTERVEFVYLRPQPWGEGQPPALPST</sequence>
<reference evidence="1 2" key="1">
    <citation type="submission" date="2020-07" db="EMBL/GenBank/DDBJ databases">
        <title>Bradyrhizobium diversity isolated from nodules of indigenous legumes of Western Australia.</title>
        <authorList>
            <person name="Klepa M.S."/>
        </authorList>
    </citation>
    <scope>NUCLEOTIDE SEQUENCE [LARGE SCALE GENOMIC DNA]</scope>
    <source>
        <strain evidence="1 2">CNPSo 4010</strain>
    </source>
</reference>
<proteinExistence type="predicted"/>
<evidence type="ECO:0000313" key="1">
    <source>
        <dbReference type="EMBL" id="MBH5397549.1"/>
    </source>
</evidence>
<dbReference type="Gene3D" id="2.40.400.10">
    <property type="entry name" value="Acetoacetate decarboxylase-like"/>
    <property type="match status" value="1"/>
</dbReference>
<protein>
    <recommendedName>
        <fullName evidence="3">Hedgehog/Intein (Hint) domain-containing protein</fullName>
    </recommendedName>
</protein>
<accession>A0ABS0PL23</accession>
<keyword evidence="2" id="KW-1185">Reference proteome</keyword>
<dbReference type="InterPro" id="IPR023375">
    <property type="entry name" value="ADC_dom_sf"/>
</dbReference>
<dbReference type="Proteomes" id="UP000807370">
    <property type="component" value="Unassembled WGS sequence"/>
</dbReference>
<gene>
    <name evidence="1" type="ORF">HZZ13_07045</name>
</gene>
<comment type="caution">
    <text evidence="1">The sequence shown here is derived from an EMBL/GenBank/DDBJ whole genome shotgun (WGS) entry which is preliminary data.</text>
</comment>